<dbReference type="EC" id="3.5.4.26" evidence="6"/>
<evidence type="ECO:0000256" key="2">
    <source>
        <dbReference type="ARBA" id="ARBA00004882"/>
    </source>
</evidence>
<comment type="caution">
    <text evidence="13">The sequence shown here is derived from an EMBL/GenBank/DDBJ whole genome shotgun (WGS) entry which is preliminary data.</text>
</comment>
<dbReference type="GO" id="GO:0009231">
    <property type="term" value="P:riboflavin biosynthetic process"/>
    <property type="evidence" value="ECO:0007669"/>
    <property type="project" value="InterPro"/>
</dbReference>
<dbReference type="Gene3D" id="3.40.430.10">
    <property type="entry name" value="Dihydrofolate Reductase, subunit A"/>
    <property type="match status" value="2"/>
</dbReference>
<accession>A0A9D1NM95</accession>
<dbReference type="SUPFAM" id="SSF53927">
    <property type="entry name" value="Cytidine deaminase-like"/>
    <property type="match status" value="1"/>
</dbReference>
<sequence length="308" mass="32487">MTDADWLARAAELADAQVGRTAPNPAVGAVCVRDGRLLGEGAHLRAGGPHAEVNCLNACAEDPAGATLYVTLEPCSTTGRTPPCCDLIRAKRLGRVVIGCLDPNPRHAGRAVGLLRQAGIAVDVAEGPLADRCRDLIAPFAKAIVTGLPYLRLKLAMTLDGFIADGVRAARWVTGPQARDWVQRLRARVDAVMVGAGTVRDDHPSLQPHLPDAPLKWRVLVDRRTPIDSRDLDDRTLLATRDLGYDGHDLTAMLRALCAKGVNDVLCEGGGTLAGALLDAGLVDELLVVYAPKILGDPAAVRGLAIAP</sequence>
<comment type="similarity">
    <text evidence="4">In the N-terminal section; belongs to the cytidine and deoxycytidylate deaminase family.</text>
</comment>
<dbReference type="PANTHER" id="PTHR38011">
    <property type="entry name" value="DIHYDROFOLATE REDUCTASE FAMILY PROTEIN (AFU_ORTHOLOGUE AFUA_8G06820)"/>
    <property type="match status" value="1"/>
</dbReference>
<evidence type="ECO:0000256" key="4">
    <source>
        <dbReference type="ARBA" id="ARBA00005259"/>
    </source>
</evidence>
<organism evidence="13 14">
    <name type="scientific">Candidatus Spyradenecus faecavium</name>
    <dbReference type="NCBI Taxonomy" id="2840947"/>
    <lineage>
        <taxon>Bacteria</taxon>
        <taxon>Pseudomonadati</taxon>
        <taxon>Lentisphaerota</taxon>
        <taxon>Lentisphaeria</taxon>
        <taxon>Lentisphaerales</taxon>
        <taxon>Lentisphaeraceae</taxon>
        <taxon>Lentisphaeraceae incertae sedis</taxon>
        <taxon>Candidatus Spyradenecus</taxon>
    </lineage>
</organism>
<dbReference type="PANTHER" id="PTHR38011:SF7">
    <property type="entry name" value="2,5-DIAMINO-6-RIBOSYLAMINO-4(3H)-PYRIMIDINONE 5'-PHOSPHATE REDUCTASE"/>
    <property type="match status" value="1"/>
</dbReference>
<dbReference type="InterPro" id="IPR050765">
    <property type="entry name" value="Riboflavin_Biosynth_HTPR"/>
</dbReference>
<dbReference type="EC" id="1.1.1.193" evidence="7"/>
<evidence type="ECO:0000313" key="13">
    <source>
        <dbReference type="EMBL" id="HIV08978.1"/>
    </source>
</evidence>
<dbReference type="EMBL" id="DVOR01000081">
    <property type="protein sequence ID" value="HIV08978.1"/>
    <property type="molecule type" value="Genomic_DNA"/>
</dbReference>
<reference evidence="13" key="2">
    <citation type="journal article" date="2021" name="PeerJ">
        <title>Extensive microbial diversity within the chicken gut microbiome revealed by metagenomics and culture.</title>
        <authorList>
            <person name="Gilroy R."/>
            <person name="Ravi A."/>
            <person name="Getino M."/>
            <person name="Pursley I."/>
            <person name="Horton D.L."/>
            <person name="Alikhan N.F."/>
            <person name="Baker D."/>
            <person name="Gharbi K."/>
            <person name="Hall N."/>
            <person name="Watson M."/>
            <person name="Adriaenssens E.M."/>
            <person name="Foster-Nyarko E."/>
            <person name="Jarju S."/>
            <person name="Secka A."/>
            <person name="Antonio M."/>
            <person name="Oren A."/>
            <person name="Chaudhuri R.R."/>
            <person name="La Ragione R."/>
            <person name="Hildebrand F."/>
            <person name="Pallen M.J."/>
        </authorList>
    </citation>
    <scope>NUCLEOTIDE SEQUENCE</scope>
    <source>
        <strain evidence="13">35461</strain>
    </source>
</reference>
<reference evidence="13" key="1">
    <citation type="submission" date="2020-10" db="EMBL/GenBank/DDBJ databases">
        <authorList>
            <person name="Gilroy R."/>
        </authorList>
    </citation>
    <scope>NUCLEOTIDE SEQUENCE</scope>
    <source>
        <strain evidence="13">35461</strain>
    </source>
</reference>
<dbReference type="Pfam" id="PF01872">
    <property type="entry name" value="RibD_C"/>
    <property type="match status" value="1"/>
</dbReference>
<dbReference type="InterPro" id="IPR002734">
    <property type="entry name" value="RibDG_C"/>
</dbReference>
<dbReference type="CDD" id="cd01284">
    <property type="entry name" value="Riboflavin_deaminase-reductase"/>
    <property type="match status" value="1"/>
</dbReference>
<feature type="non-terminal residue" evidence="13">
    <location>
        <position position="308"/>
    </location>
</feature>
<comment type="pathway">
    <text evidence="2">Cofactor biosynthesis; riboflavin biosynthesis; 5-amino-6-(D-ribitylamino)uracil from GTP: step 2/4.</text>
</comment>
<feature type="domain" description="CMP/dCMP-type deaminase" evidence="12">
    <location>
        <begin position="1"/>
        <end position="123"/>
    </location>
</feature>
<dbReference type="GO" id="GO:0008703">
    <property type="term" value="F:5-amino-6-(5-phosphoribosylamino)uracil reductase activity"/>
    <property type="evidence" value="ECO:0007669"/>
    <property type="project" value="UniProtKB-EC"/>
</dbReference>
<evidence type="ECO:0000256" key="1">
    <source>
        <dbReference type="ARBA" id="ARBA00002151"/>
    </source>
</evidence>
<keyword evidence="9" id="KW-0521">NADP</keyword>
<evidence type="ECO:0000256" key="10">
    <source>
        <dbReference type="ARBA" id="ARBA00023002"/>
    </source>
</evidence>
<dbReference type="Proteomes" id="UP000886845">
    <property type="component" value="Unassembled WGS sequence"/>
</dbReference>
<keyword evidence="11" id="KW-0511">Multifunctional enzyme</keyword>
<evidence type="ECO:0000256" key="9">
    <source>
        <dbReference type="ARBA" id="ARBA00022857"/>
    </source>
</evidence>
<evidence type="ECO:0000256" key="3">
    <source>
        <dbReference type="ARBA" id="ARBA00004910"/>
    </source>
</evidence>
<dbReference type="NCBIfam" id="TIGR00326">
    <property type="entry name" value="eubact_ribD"/>
    <property type="match status" value="1"/>
</dbReference>
<dbReference type="Pfam" id="PF00383">
    <property type="entry name" value="dCMP_cyt_deam_1"/>
    <property type="match status" value="1"/>
</dbReference>
<evidence type="ECO:0000259" key="12">
    <source>
        <dbReference type="PROSITE" id="PS51747"/>
    </source>
</evidence>
<evidence type="ECO:0000313" key="14">
    <source>
        <dbReference type="Proteomes" id="UP000886845"/>
    </source>
</evidence>
<protein>
    <recommendedName>
        <fullName evidence="8">Riboflavin biosynthesis protein RibD</fullName>
        <ecNumber evidence="7">1.1.1.193</ecNumber>
        <ecNumber evidence="6">3.5.4.26</ecNumber>
    </recommendedName>
</protein>
<evidence type="ECO:0000256" key="6">
    <source>
        <dbReference type="ARBA" id="ARBA00012766"/>
    </source>
</evidence>
<dbReference type="PROSITE" id="PS51747">
    <property type="entry name" value="CYT_DCMP_DEAMINASES_2"/>
    <property type="match status" value="1"/>
</dbReference>
<evidence type="ECO:0000256" key="11">
    <source>
        <dbReference type="ARBA" id="ARBA00023268"/>
    </source>
</evidence>
<dbReference type="InterPro" id="IPR024072">
    <property type="entry name" value="DHFR-like_dom_sf"/>
</dbReference>
<dbReference type="GO" id="GO:0008835">
    <property type="term" value="F:diaminohydroxyphosphoribosylaminopyrimidine deaminase activity"/>
    <property type="evidence" value="ECO:0007669"/>
    <property type="project" value="UniProtKB-EC"/>
</dbReference>
<dbReference type="SUPFAM" id="SSF53597">
    <property type="entry name" value="Dihydrofolate reductase-like"/>
    <property type="match status" value="1"/>
</dbReference>
<evidence type="ECO:0000256" key="5">
    <source>
        <dbReference type="ARBA" id="ARBA00007417"/>
    </source>
</evidence>
<dbReference type="AlphaFoldDB" id="A0A9D1NM95"/>
<gene>
    <name evidence="13" type="primary">ribD</name>
    <name evidence="13" type="ORF">IAC79_02545</name>
</gene>
<proteinExistence type="inferred from homology"/>
<evidence type="ECO:0000256" key="7">
    <source>
        <dbReference type="ARBA" id="ARBA00013173"/>
    </source>
</evidence>
<comment type="pathway">
    <text evidence="3">Cofactor biosynthesis; riboflavin biosynthesis; 5-amino-6-(D-ribitylamino)uracil from GTP: step 3/4.</text>
</comment>
<keyword evidence="10 13" id="KW-0560">Oxidoreductase</keyword>
<dbReference type="InterPro" id="IPR016193">
    <property type="entry name" value="Cytidine_deaminase-like"/>
</dbReference>
<dbReference type="InterPro" id="IPR004794">
    <property type="entry name" value="Eubact_RibD"/>
</dbReference>
<dbReference type="InterPro" id="IPR002125">
    <property type="entry name" value="CMP_dCMP_dom"/>
</dbReference>
<keyword evidence="13" id="KW-0378">Hydrolase</keyword>
<comment type="function">
    <text evidence="1">Converts 2,5-diamino-6-(ribosylamino)-4(3h)-pyrimidinone 5'-phosphate into 5-amino-6-(ribosylamino)-2,4(1h,3h)-pyrimidinedione 5'-phosphate.</text>
</comment>
<comment type="similarity">
    <text evidence="5">In the C-terminal section; belongs to the HTP reductase family.</text>
</comment>
<evidence type="ECO:0000256" key="8">
    <source>
        <dbReference type="ARBA" id="ARBA00019930"/>
    </source>
</evidence>
<name>A0A9D1NM95_9BACT</name>
<dbReference type="Gene3D" id="3.40.140.10">
    <property type="entry name" value="Cytidine Deaminase, domain 2"/>
    <property type="match status" value="1"/>
</dbReference>